<dbReference type="Pfam" id="PF00698">
    <property type="entry name" value="Acyl_transf_1"/>
    <property type="match status" value="1"/>
</dbReference>
<dbReference type="Gene3D" id="3.30.70.3290">
    <property type="match status" value="1"/>
</dbReference>
<evidence type="ECO:0000256" key="4">
    <source>
        <dbReference type="ARBA" id="ARBA00023315"/>
    </source>
</evidence>
<dbReference type="InterPro" id="IPR009081">
    <property type="entry name" value="PP-bd_ACP"/>
</dbReference>
<evidence type="ECO:0000256" key="3">
    <source>
        <dbReference type="ARBA" id="ARBA00022679"/>
    </source>
</evidence>
<dbReference type="InterPro" id="IPR014031">
    <property type="entry name" value="Ketoacyl_synth_C"/>
</dbReference>
<feature type="active site" description="Proton acceptor; for dehydratase activity" evidence="5">
    <location>
        <position position="926"/>
    </location>
</feature>
<reference evidence="9 10" key="1">
    <citation type="submission" date="2015-02" db="EMBL/GenBank/DDBJ databases">
        <authorList>
            <person name="Ju K.-S."/>
            <person name="Doroghazi J.R."/>
            <person name="Metcalf W."/>
        </authorList>
    </citation>
    <scope>NUCLEOTIDE SEQUENCE [LARGE SCALE GENOMIC DNA]</scope>
    <source>
        <strain evidence="9 10">NRRL B-16140</strain>
    </source>
</reference>
<dbReference type="SUPFAM" id="SSF55048">
    <property type="entry name" value="Probable ACP-binding domain of malonyl-CoA ACP transacylase"/>
    <property type="match status" value="1"/>
</dbReference>
<dbReference type="Pfam" id="PF08659">
    <property type="entry name" value="KR"/>
    <property type="match status" value="1"/>
</dbReference>
<dbReference type="PANTHER" id="PTHR43775:SF37">
    <property type="entry name" value="SI:DKEY-61P9.11"/>
    <property type="match status" value="1"/>
</dbReference>
<evidence type="ECO:0000259" key="6">
    <source>
        <dbReference type="PROSITE" id="PS50075"/>
    </source>
</evidence>
<dbReference type="SMART" id="SM00822">
    <property type="entry name" value="PKS_KR"/>
    <property type="match status" value="1"/>
</dbReference>
<dbReference type="InterPro" id="IPR050091">
    <property type="entry name" value="PKS_NRPS_Biosynth_Enz"/>
</dbReference>
<evidence type="ECO:0000313" key="9">
    <source>
        <dbReference type="EMBL" id="KJK43524.1"/>
    </source>
</evidence>
<dbReference type="Pfam" id="PF21089">
    <property type="entry name" value="PKS_DH_N"/>
    <property type="match status" value="1"/>
</dbReference>
<dbReference type="InterPro" id="IPR020806">
    <property type="entry name" value="PKS_PP-bd"/>
</dbReference>
<keyword evidence="2" id="KW-0597">Phosphoprotein</keyword>
<dbReference type="InterPro" id="IPR049552">
    <property type="entry name" value="PKS_DH_N"/>
</dbReference>
<dbReference type="GO" id="GO:0005886">
    <property type="term" value="C:plasma membrane"/>
    <property type="evidence" value="ECO:0007669"/>
    <property type="project" value="TreeGrafter"/>
</dbReference>
<evidence type="ECO:0000256" key="1">
    <source>
        <dbReference type="ARBA" id="ARBA00022450"/>
    </source>
</evidence>
<dbReference type="InterPro" id="IPR020807">
    <property type="entry name" value="PKS_DH"/>
</dbReference>
<dbReference type="GO" id="GO:0005737">
    <property type="term" value="C:cytoplasm"/>
    <property type="evidence" value="ECO:0007669"/>
    <property type="project" value="TreeGrafter"/>
</dbReference>
<dbReference type="SMART" id="SM01294">
    <property type="entry name" value="PKS_PP_betabranch"/>
    <property type="match status" value="1"/>
</dbReference>
<dbReference type="CDD" id="cd00833">
    <property type="entry name" value="PKS"/>
    <property type="match status" value="1"/>
</dbReference>
<dbReference type="Gene3D" id="3.10.129.110">
    <property type="entry name" value="Polyketide synthase dehydratase"/>
    <property type="match status" value="1"/>
</dbReference>
<name>A0A0F0GJ20_LENAE</name>
<dbReference type="SUPFAM" id="SSF53901">
    <property type="entry name" value="Thiolase-like"/>
    <property type="match status" value="1"/>
</dbReference>
<dbReference type="PROSITE" id="PS52004">
    <property type="entry name" value="KS3_2"/>
    <property type="match status" value="1"/>
</dbReference>
<dbReference type="PROSITE" id="PS52019">
    <property type="entry name" value="PKS_MFAS_DH"/>
    <property type="match status" value="1"/>
</dbReference>
<dbReference type="OrthoDB" id="9778690at2"/>
<dbReference type="InterPro" id="IPR016035">
    <property type="entry name" value="Acyl_Trfase/lysoPLipase"/>
</dbReference>
<dbReference type="InterPro" id="IPR032821">
    <property type="entry name" value="PKS_assoc"/>
</dbReference>
<dbReference type="InterPro" id="IPR042104">
    <property type="entry name" value="PKS_dehydratase_sf"/>
</dbReference>
<dbReference type="InterPro" id="IPR013968">
    <property type="entry name" value="PKS_KR"/>
</dbReference>
<dbReference type="PROSITE" id="PS00606">
    <property type="entry name" value="KS3_1"/>
    <property type="match status" value="1"/>
</dbReference>
<dbReference type="InterPro" id="IPR001227">
    <property type="entry name" value="Ac_transferase_dom_sf"/>
</dbReference>
<dbReference type="InterPro" id="IPR016039">
    <property type="entry name" value="Thiolase-like"/>
</dbReference>
<dbReference type="FunFam" id="3.40.47.10:FF:000019">
    <property type="entry name" value="Polyketide synthase type I"/>
    <property type="match status" value="1"/>
</dbReference>
<protein>
    <submittedName>
        <fullName evidence="9">Uncharacterized protein</fullName>
    </submittedName>
</protein>
<dbReference type="InterPro" id="IPR036736">
    <property type="entry name" value="ACP-like_sf"/>
</dbReference>
<feature type="domain" description="PKS/mFAS DH" evidence="8">
    <location>
        <begin position="897"/>
        <end position="1177"/>
    </location>
</feature>
<feature type="region of interest" description="N-terminal hotdog fold" evidence="5">
    <location>
        <begin position="897"/>
        <end position="1018"/>
    </location>
</feature>
<dbReference type="FunFam" id="3.40.366.10:FF:000002">
    <property type="entry name" value="Probable polyketide synthase 2"/>
    <property type="match status" value="1"/>
</dbReference>
<sequence length="1827" mass="197966">MNEQREPLAIVGIGCHFPGGASTPDAYWDLLCAGVDATRELPPDRWEVRKFYDPDPAKLGKMSTFRGGFLDRVDQFDAQFFGISPREAVWLDPQQRLLLRTVWEAFEDAGQDVDRLAGSDVGVFVGGFTLDYQLLQNYGVHSRYELQAHSATGMMMTMLANRLSHAFDFRGPSLTVDTACSASLVALHLAAQAIRNGECSQAVVGGVNVMLAPNMTIAESKGGFLSPDGRCKTFDSSANGYARGEGAGVVLIKPLSAAQADGDPIYALVRGTAVTQDGHTNGITVPNGASQEEAMRLAYARAGVSPHEVQYVEAHGTGTPVGDPVEAAAIGRVLSTGRGEGDSILVGSVKTNIGHLEAAAGVAGLIKTALSLKHGRIPAHLHLVDPNPAIPFDEFGLRVPTSLTDWPATGGPRYAGVNSFGFGGTNAHALLQEAPAAPVPPPSADHERRQVLSLSARSPEALRDVAASMSQFLADTEHTLADVSYSCVARRARHDHRLAVVARDTAEAQKRLQSYLDEEKADGVVVGKAQQGRKLAFVFSGMGPQWWGMGRRLFATEPVFRVAVEECDAELRKYADWSLVDAMLASEDESRMAETEVAQPANFALQVGLAALWKSWGVEPDAIIGHSAGEVAAQYVAGVLSLADATKVIHYRSTLQQRTSGNGRMLAVGMTAETLRQAVADAGPEVSVAAINSPSAVTLSGDAAVLESMAAQLETFGVFHRFLPVKVPFHSHYMDPLRGELEAGLADLAPSTARLPLYSTVVGSRIDGSGADARYWWQNVRATVLFSAAFDEMIGDGYTHFVEVAPHPVLASSMRELLADAGQEGLVVPSLRRGEDDEEIMLRSLGSLHNHGHPVAWDGFHPPDARFIKLPGYPWQLKTYWNESAEAREDRHYEQVHPLLGQRMNASHPTWELEVDAGRLPYLADHRIQDNTLLPGAALIEMALAAAHEVYGESTYSVDDLKLRKALVLTPTSDARLRTTLYAEQARVEIASYLALPSGERQWTVHATAQLGLSTTTPAPRDLAGARVVCRHRVSRDEFYEQTRTMGFQYGPAFQGVQEIATGDRLALGRVMIPEAIAADEGYLFHPCLVDAAFQVLLIAAAALEADQARATPYLPVGIDRIRVLAPPAGEMTVLARVRTADRTRIVSDITLCDPGGRVLVEIDGFRAQSLASAASMSPERIDRGLYQLLWQESPRETAEAVQATGAWVIFTDSTGVAAEATTRLRANGTQVISVAHADVHEPVEADDTWTIDATKADHYRYLMRALGEQEISKIIHLWSLDAEFDETRSTHDLEAQQETGVLSVMRLMQALSAELSQVPKVWLVTRGAQPVGDDPGLPRVEQAPMWGLGRVIGHQEFATLWGGLCDLDPGETAAEQAALLVDEITASDAEDQVAFRAGSRYVARLAESTGLTPLFPARMRDAGSYLVTGGLGSLGLLVARFLVERGARDVVLMGRTPVPDRRTWDDLPVRHPHRALVHELRELEALGARIHLAAADVADPAQLREWLAFHREQGLPEIAGVIHVAGVVDDELLVRMDRDMFTKVLRPKLVGGWLLHQLFRESDLDFFVLFSSTGSVIASPGQGNYASGNAFLDALASYRRGLGLPGLSIGWGPWSVGMVQQLELEQIYARRGIELITPEVGMQILGRVLQQRLPHLVAITVDWATARETSLTGQLPPMFSELEVRGGGEPLDEGDADALLVNLRRAGESERPGVLRDYLRDVTARVLGLESEQVSTEENLNSLGLDSMMAIEMKHRVEAVLRIEVSVLDLLQGATITGLAEGLVTRLQLGTSDSPAEPADEVDELELLLSTVAPDELEALLRELEA</sequence>
<feature type="active site" description="Proton donor; for dehydratase activity" evidence="5">
    <location>
        <position position="1091"/>
    </location>
</feature>
<dbReference type="InterPro" id="IPR018201">
    <property type="entry name" value="Ketoacyl_synth_AS"/>
</dbReference>
<dbReference type="CDD" id="cd08955">
    <property type="entry name" value="KR_2_FAS_SDR_x"/>
    <property type="match status" value="1"/>
</dbReference>
<dbReference type="Gene3D" id="1.10.1200.10">
    <property type="entry name" value="ACP-like"/>
    <property type="match status" value="1"/>
</dbReference>
<dbReference type="Pfam" id="PF14765">
    <property type="entry name" value="PS-DH"/>
    <property type="match status" value="1"/>
</dbReference>
<dbReference type="RefSeq" id="WP_045315610.1">
    <property type="nucleotide sequence ID" value="NZ_JYJG01000288.1"/>
</dbReference>
<dbReference type="Gene3D" id="3.40.366.10">
    <property type="entry name" value="Malonyl-Coenzyme A Acyl Carrier Protein, domain 2"/>
    <property type="match status" value="1"/>
</dbReference>
<dbReference type="Gene3D" id="3.40.47.10">
    <property type="match status" value="1"/>
</dbReference>
<dbReference type="SMART" id="SM00823">
    <property type="entry name" value="PKS_PP"/>
    <property type="match status" value="1"/>
</dbReference>
<dbReference type="InterPro" id="IPR014043">
    <property type="entry name" value="Acyl_transferase_dom"/>
</dbReference>
<dbReference type="PATRIC" id="fig|68170.10.peg.8560"/>
<dbReference type="GO" id="GO:0004315">
    <property type="term" value="F:3-oxoacyl-[acyl-carrier-protein] synthase activity"/>
    <property type="evidence" value="ECO:0007669"/>
    <property type="project" value="InterPro"/>
</dbReference>
<keyword evidence="4" id="KW-0012">Acyltransferase</keyword>
<dbReference type="Pfam" id="PF16197">
    <property type="entry name" value="KAsynt_C_assoc"/>
    <property type="match status" value="1"/>
</dbReference>
<dbReference type="InterPro" id="IPR016036">
    <property type="entry name" value="Malonyl_transacylase_ACP-bd"/>
</dbReference>
<dbReference type="InterPro" id="IPR049490">
    <property type="entry name" value="C883_1060-like_KR_N"/>
</dbReference>
<dbReference type="InterPro" id="IPR049551">
    <property type="entry name" value="PKS_DH_C"/>
</dbReference>
<dbReference type="InterPro" id="IPR049900">
    <property type="entry name" value="PKS_mFAS_DH"/>
</dbReference>
<evidence type="ECO:0000259" key="8">
    <source>
        <dbReference type="PROSITE" id="PS52019"/>
    </source>
</evidence>
<keyword evidence="3" id="KW-0808">Transferase</keyword>
<evidence type="ECO:0000256" key="5">
    <source>
        <dbReference type="PROSITE-ProRule" id="PRU01363"/>
    </source>
</evidence>
<dbReference type="SMART" id="SM00825">
    <property type="entry name" value="PKS_KS"/>
    <property type="match status" value="1"/>
</dbReference>
<dbReference type="PANTHER" id="PTHR43775">
    <property type="entry name" value="FATTY ACID SYNTHASE"/>
    <property type="match status" value="1"/>
</dbReference>
<dbReference type="EMBL" id="JYJG01000288">
    <property type="protein sequence ID" value="KJK43524.1"/>
    <property type="molecule type" value="Genomic_DNA"/>
</dbReference>
<feature type="region of interest" description="C-terminal hotdog fold" evidence="5">
    <location>
        <begin position="1031"/>
        <end position="1177"/>
    </location>
</feature>
<dbReference type="Pfam" id="PF00550">
    <property type="entry name" value="PP-binding"/>
    <property type="match status" value="1"/>
</dbReference>
<dbReference type="SUPFAM" id="SSF51735">
    <property type="entry name" value="NAD(P)-binding Rossmann-fold domains"/>
    <property type="match status" value="2"/>
</dbReference>
<dbReference type="InterPro" id="IPR036291">
    <property type="entry name" value="NAD(P)-bd_dom_sf"/>
</dbReference>
<accession>A0A0F0GJ20</accession>
<dbReference type="GO" id="GO:0071770">
    <property type="term" value="P:DIM/DIP cell wall layer assembly"/>
    <property type="evidence" value="ECO:0007669"/>
    <property type="project" value="TreeGrafter"/>
</dbReference>
<feature type="domain" description="Ketosynthase family 3 (KS3)" evidence="7">
    <location>
        <begin position="5"/>
        <end position="433"/>
    </location>
</feature>
<dbReference type="GO" id="GO:0004312">
    <property type="term" value="F:fatty acid synthase activity"/>
    <property type="evidence" value="ECO:0007669"/>
    <property type="project" value="TreeGrafter"/>
</dbReference>
<evidence type="ECO:0000256" key="2">
    <source>
        <dbReference type="ARBA" id="ARBA00022553"/>
    </source>
</evidence>
<organism evidence="9 10">
    <name type="scientific">Lentzea aerocolonigenes</name>
    <name type="common">Lechevalieria aerocolonigenes</name>
    <name type="synonym">Saccharothrix aerocolonigenes</name>
    <dbReference type="NCBI Taxonomy" id="68170"/>
    <lineage>
        <taxon>Bacteria</taxon>
        <taxon>Bacillati</taxon>
        <taxon>Actinomycetota</taxon>
        <taxon>Actinomycetes</taxon>
        <taxon>Pseudonocardiales</taxon>
        <taxon>Pseudonocardiaceae</taxon>
        <taxon>Lentzea</taxon>
    </lineage>
</organism>
<dbReference type="PROSITE" id="PS50075">
    <property type="entry name" value="CARRIER"/>
    <property type="match status" value="1"/>
</dbReference>
<dbReference type="Pfam" id="PF00109">
    <property type="entry name" value="ketoacyl-synt"/>
    <property type="match status" value="1"/>
</dbReference>
<keyword evidence="1" id="KW-0596">Phosphopantetheine</keyword>
<dbReference type="Proteomes" id="UP000033393">
    <property type="component" value="Unassembled WGS sequence"/>
</dbReference>
<gene>
    <name evidence="9" type="ORF">UK23_32885</name>
</gene>
<dbReference type="SUPFAM" id="SSF47336">
    <property type="entry name" value="ACP-like"/>
    <property type="match status" value="1"/>
</dbReference>
<dbReference type="SMART" id="SM00827">
    <property type="entry name" value="PKS_AT"/>
    <property type="match status" value="1"/>
</dbReference>
<dbReference type="Pfam" id="PF02801">
    <property type="entry name" value="Ketoacyl-synt_C"/>
    <property type="match status" value="1"/>
</dbReference>
<feature type="domain" description="Carrier" evidence="6">
    <location>
        <begin position="1714"/>
        <end position="1788"/>
    </location>
</feature>
<dbReference type="InterPro" id="IPR020841">
    <property type="entry name" value="PKS_Beta-ketoAc_synthase_dom"/>
</dbReference>
<proteinExistence type="predicted"/>
<evidence type="ECO:0000259" key="7">
    <source>
        <dbReference type="PROSITE" id="PS52004"/>
    </source>
</evidence>
<dbReference type="InterPro" id="IPR014030">
    <property type="entry name" value="Ketoacyl_synth_N"/>
</dbReference>
<dbReference type="Gene3D" id="3.40.50.720">
    <property type="entry name" value="NAD(P)-binding Rossmann-like Domain"/>
    <property type="match status" value="1"/>
</dbReference>
<dbReference type="SUPFAM" id="SSF52151">
    <property type="entry name" value="FabD/lysophospholipase-like"/>
    <property type="match status" value="1"/>
</dbReference>
<dbReference type="Pfam" id="PF21394">
    <property type="entry name" value="Beta-ketacyl_N"/>
    <property type="match status" value="1"/>
</dbReference>
<dbReference type="GO" id="GO:0031177">
    <property type="term" value="F:phosphopantetheine binding"/>
    <property type="evidence" value="ECO:0007669"/>
    <property type="project" value="InterPro"/>
</dbReference>
<keyword evidence="10" id="KW-1185">Reference proteome</keyword>
<evidence type="ECO:0000313" key="10">
    <source>
        <dbReference type="Proteomes" id="UP000033393"/>
    </source>
</evidence>
<dbReference type="InterPro" id="IPR057326">
    <property type="entry name" value="KR_dom"/>
</dbReference>
<dbReference type="GO" id="GO:0006633">
    <property type="term" value="P:fatty acid biosynthetic process"/>
    <property type="evidence" value="ECO:0007669"/>
    <property type="project" value="InterPro"/>
</dbReference>
<dbReference type="SMART" id="SM00826">
    <property type="entry name" value="PKS_DH"/>
    <property type="match status" value="1"/>
</dbReference>
<comment type="caution">
    <text evidence="9">The sequence shown here is derived from an EMBL/GenBank/DDBJ whole genome shotgun (WGS) entry which is preliminary data.</text>
</comment>